<comment type="domain">
    <text evidence="8">The N-terminal domain determines nucleotide recognition and specific binding, while the C-terminal domain determines the specific binding to the target protein.</text>
</comment>
<evidence type="ECO:0000313" key="10">
    <source>
        <dbReference type="EMBL" id="MBB4649015.1"/>
    </source>
</evidence>
<gene>
    <name evidence="8" type="primary">mobA</name>
    <name evidence="10" type="ORF">GGQ99_000737</name>
</gene>
<evidence type="ECO:0000256" key="8">
    <source>
        <dbReference type="HAMAP-Rule" id="MF_00316"/>
    </source>
</evidence>
<comment type="similarity">
    <text evidence="8">Belongs to the MobA family.</text>
</comment>
<dbReference type="SUPFAM" id="SSF53448">
    <property type="entry name" value="Nucleotide-diphospho-sugar transferases"/>
    <property type="match status" value="1"/>
</dbReference>
<dbReference type="CDD" id="cd02503">
    <property type="entry name" value="MobA"/>
    <property type="match status" value="1"/>
</dbReference>
<organism evidence="10 11">
    <name type="scientific">Aminobacter niigataensis</name>
    <dbReference type="NCBI Taxonomy" id="83265"/>
    <lineage>
        <taxon>Bacteria</taxon>
        <taxon>Pseudomonadati</taxon>
        <taxon>Pseudomonadota</taxon>
        <taxon>Alphaproteobacteria</taxon>
        <taxon>Hyphomicrobiales</taxon>
        <taxon>Phyllobacteriaceae</taxon>
        <taxon>Aminobacter</taxon>
    </lineage>
</organism>
<dbReference type="InterPro" id="IPR029044">
    <property type="entry name" value="Nucleotide-diphossugar_trans"/>
</dbReference>
<dbReference type="RefSeq" id="WP_183260745.1">
    <property type="nucleotide sequence ID" value="NZ_BAAAVZ010000008.1"/>
</dbReference>
<dbReference type="EMBL" id="JACHOT010000001">
    <property type="protein sequence ID" value="MBB4649015.1"/>
    <property type="molecule type" value="Genomic_DNA"/>
</dbReference>
<comment type="subcellular location">
    <subcellularLocation>
        <location evidence="8">Cytoplasm</location>
    </subcellularLocation>
</comment>
<keyword evidence="5 8" id="KW-0460">Magnesium</keyword>
<evidence type="ECO:0000256" key="2">
    <source>
        <dbReference type="ARBA" id="ARBA00022679"/>
    </source>
</evidence>
<feature type="binding site" evidence="8">
    <location>
        <position position="51"/>
    </location>
    <ligand>
        <name>GTP</name>
        <dbReference type="ChEBI" id="CHEBI:37565"/>
    </ligand>
</feature>
<evidence type="ECO:0000256" key="6">
    <source>
        <dbReference type="ARBA" id="ARBA00023134"/>
    </source>
</evidence>
<dbReference type="NCBIfam" id="TIGR02665">
    <property type="entry name" value="molyb_mobA"/>
    <property type="match status" value="1"/>
</dbReference>
<feature type="binding site" evidence="8">
    <location>
        <position position="23"/>
    </location>
    <ligand>
        <name>GTP</name>
        <dbReference type="ChEBI" id="CHEBI:37565"/>
    </ligand>
</feature>
<evidence type="ECO:0000256" key="4">
    <source>
        <dbReference type="ARBA" id="ARBA00022741"/>
    </source>
</evidence>
<dbReference type="InterPro" id="IPR025877">
    <property type="entry name" value="MobA-like_NTP_Trfase"/>
</dbReference>
<keyword evidence="6 8" id="KW-0342">GTP-binding</keyword>
<keyword evidence="2 8" id="KW-0808">Transferase</keyword>
<accession>A0ABR6KX54</accession>
<dbReference type="GO" id="GO:0061603">
    <property type="term" value="F:molybdenum cofactor guanylyltransferase activity"/>
    <property type="evidence" value="ECO:0007669"/>
    <property type="project" value="UniProtKB-EC"/>
</dbReference>
<dbReference type="EC" id="2.7.7.77" evidence="8"/>
<comment type="catalytic activity">
    <reaction evidence="8">
        <text>Mo-molybdopterin + GTP + H(+) = Mo-molybdopterin guanine dinucleotide + diphosphate</text>
        <dbReference type="Rhea" id="RHEA:34243"/>
        <dbReference type="ChEBI" id="CHEBI:15378"/>
        <dbReference type="ChEBI" id="CHEBI:33019"/>
        <dbReference type="ChEBI" id="CHEBI:37565"/>
        <dbReference type="ChEBI" id="CHEBI:71302"/>
        <dbReference type="ChEBI" id="CHEBI:71310"/>
        <dbReference type="EC" id="2.7.7.77"/>
    </reaction>
</comment>
<dbReference type="PANTHER" id="PTHR19136:SF81">
    <property type="entry name" value="MOLYBDENUM COFACTOR GUANYLYLTRANSFERASE"/>
    <property type="match status" value="1"/>
</dbReference>
<feature type="binding site" evidence="8">
    <location>
        <position position="69"/>
    </location>
    <ligand>
        <name>GTP</name>
        <dbReference type="ChEBI" id="CHEBI:37565"/>
    </ligand>
</feature>
<evidence type="ECO:0000259" key="9">
    <source>
        <dbReference type="Pfam" id="PF12804"/>
    </source>
</evidence>
<proteinExistence type="inferred from homology"/>
<keyword evidence="1 8" id="KW-0963">Cytoplasm</keyword>
<evidence type="ECO:0000256" key="5">
    <source>
        <dbReference type="ARBA" id="ARBA00022842"/>
    </source>
</evidence>
<evidence type="ECO:0000256" key="1">
    <source>
        <dbReference type="ARBA" id="ARBA00022490"/>
    </source>
</evidence>
<comment type="cofactor">
    <cofactor evidence="8">
        <name>Mg(2+)</name>
        <dbReference type="ChEBI" id="CHEBI:18420"/>
    </cofactor>
</comment>
<comment type="function">
    <text evidence="8">Transfers a GMP moiety from GTP to Mo-molybdopterin (Mo-MPT) cofactor (Moco or molybdenum cofactor) to form Mo-molybdopterin guanine dinucleotide (Mo-MGD) cofactor.</text>
</comment>
<sequence length="205" mass="21455">MAGQIAGLILAGGRSSRMGGTDKTLLPLGGRPMIGHVLDRLRPQASPVAINTNADPTLFTSFGVEIIADTIAGYQGPLAGILAGMEWAAQKPGSSHVLSVAGDTPFFPADLAKQLASGGSRGAVAASNGRVHPTFALWPLSLRDALAAFLESGDTRRVMTFIEQAGLQVVDFPNEQFGARTVDPFFNINTPEDLTEAERILDGAN</sequence>
<dbReference type="Proteomes" id="UP000539538">
    <property type="component" value="Unassembled WGS sequence"/>
</dbReference>
<reference evidence="10 11" key="1">
    <citation type="submission" date="2020-08" db="EMBL/GenBank/DDBJ databases">
        <title>Genomic Encyclopedia of Type Strains, Phase IV (KMG-IV): sequencing the most valuable type-strain genomes for metagenomic binning, comparative biology and taxonomic classification.</title>
        <authorList>
            <person name="Goeker M."/>
        </authorList>
    </citation>
    <scope>NUCLEOTIDE SEQUENCE [LARGE SCALE GENOMIC DNA]</scope>
    <source>
        <strain evidence="10 11">DSM 7050</strain>
    </source>
</reference>
<dbReference type="InterPro" id="IPR013482">
    <property type="entry name" value="Molybde_CF_guanTrfase"/>
</dbReference>
<evidence type="ECO:0000256" key="7">
    <source>
        <dbReference type="ARBA" id="ARBA00023150"/>
    </source>
</evidence>
<keyword evidence="11" id="KW-1185">Reference proteome</keyword>
<dbReference type="PANTHER" id="PTHR19136">
    <property type="entry name" value="MOLYBDENUM COFACTOR GUANYLYLTRANSFERASE"/>
    <property type="match status" value="1"/>
</dbReference>
<dbReference type="HAMAP" id="MF_00316">
    <property type="entry name" value="MobA"/>
    <property type="match status" value="1"/>
</dbReference>
<feature type="binding site" evidence="8">
    <location>
        <position position="103"/>
    </location>
    <ligand>
        <name>Mg(2+)</name>
        <dbReference type="ChEBI" id="CHEBI:18420"/>
    </ligand>
</feature>
<keyword evidence="7 8" id="KW-0501">Molybdenum cofactor biosynthesis</keyword>
<feature type="binding site" evidence="8">
    <location>
        <begin position="10"/>
        <end position="12"/>
    </location>
    <ligand>
        <name>GTP</name>
        <dbReference type="ChEBI" id="CHEBI:37565"/>
    </ligand>
</feature>
<evidence type="ECO:0000313" key="11">
    <source>
        <dbReference type="Proteomes" id="UP000539538"/>
    </source>
</evidence>
<name>A0ABR6KX54_9HYPH</name>
<feature type="domain" description="MobA-like NTP transferase" evidence="9">
    <location>
        <begin position="7"/>
        <end position="160"/>
    </location>
</feature>
<keyword evidence="3 8" id="KW-0479">Metal-binding</keyword>
<keyword evidence="10" id="KW-0548">Nucleotidyltransferase</keyword>
<comment type="subunit">
    <text evidence="8">Monomer.</text>
</comment>
<comment type="caution">
    <text evidence="10">The sequence shown here is derived from an EMBL/GenBank/DDBJ whole genome shotgun (WGS) entry which is preliminary data.</text>
</comment>
<protein>
    <recommendedName>
        <fullName evidence="8">Molybdenum cofactor guanylyltransferase</fullName>
        <shortName evidence="8">MoCo guanylyltransferase</shortName>
        <ecNumber evidence="8">2.7.7.77</ecNumber>
    </recommendedName>
    <alternativeName>
        <fullName evidence="8">GTP:molybdopterin guanylyltransferase</fullName>
    </alternativeName>
    <alternativeName>
        <fullName evidence="8">Mo-MPT guanylyltransferase</fullName>
    </alternativeName>
    <alternativeName>
        <fullName evidence="8">Molybdopterin guanylyltransferase</fullName>
    </alternativeName>
    <alternativeName>
        <fullName evidence="8">Molybdopterin-guanine dinucleotide synthase</fullName>
        <shortName evidence="8">MGD synthase</shortName>
    </alternativeName>
</protein>
<feature type="binding site" evidence="8">
    <location>
        <position position="103"/>
    </location>
    <ligand>
        <name>GTP</name>
        <dbReference type="ChEBI" id="CHEBI:37565"/>
    </ligand>
</feature>
<dbReference type="Pfam" id="PF12804">
    <property type="entry name" value="NTP_transf_3"/>
    <property type="match status" value="1"/>
</dbReference>
<evidence type="ECO:0000256" key="3">
    <source>
        <dbReference type="ARBA" id="ARBA00022723"/>
    </source>
</evidence>
<dbReference type="Gene3D" id="3.90.550.10">
    <property type="entry name" value="Spore Coat Polysaccharide Biosynthesis Protein SpsA, Chain A"/>
    <property type="match status" value="1"/>
</dbReference>
<keyword evidence="4 8" id="KW-0547">Nucleotide-binding</keyword>